<protein>
    <submittedName>
        <fullName evidence="1">Uncharacterized protein</fullName>
    </submittedName>
</protein>
<dbReference type="STRING" id="1182542.W9YTN1"/>
<dbReference type="GeneID" id="19165306"/>
<evidence type="ECO:0000313" key="1">
    <source>
        <dbReference type="EMBL" id="EXJ92616.1"/>
    </source>
</evidence>
<dbReference type="AlphaFoldDB" id="W9YTN1"/>
<comment type="caution">
    <text evidence="1">The sequence shown here is derived from an EMBL/GenBank/DDBJ whole genome shotgun (WGS) entry which is preliminary data.</text>
</comment>
<name>W9YTN1_9EURO</name>
<accession>W9YTN1</accession>
<organism evidence="1 2">
    <name type="scientific">Capronia epimyces CBS 606.96</name>
    <dbReference type="NCBI Taxonomy" id="1182542"/>
    <lineage>
        <taxon>Eukaryota</taxon>
        <taxon>Fungi</taxon>
        <taxon>Dikarya</taxon>
        <taxon>Ascomycota</taxon>
        <taxon>Pezizomycotina</taxon>
        <taxon>Eurotiomycetes</taxon>
        <taxon>Chaetothyriomycetidae</taxon>
        <taxon>Chaetothyriales</taxon>
        <taxon>Herpotrichiellaceae</taxon>
        <taxon>Capronia</taxon>
    </lineage>
</organism>
<dbReference type="EMBL" id="AMGY01000001">
    <property type="protein sequence ID" value="EXJ92616.1"/>
    <property type="molecule type" value="Genomic_DNA"/>
</dbReference>
<gene>
    <name evidence="1" type="ORF">A1O3_01168</name>
</gene>
<evidence type="ECO:0000313" key="2">
    <source>
        <dbReference type="Proteomes" id="UP000019478"/>
    </source>
</evidence>
<proteinExistence type="predicted"/>
<keyword evidence="2" id="KW-1185">Reference proteome</keyword>
<sequence>MLAALRMNIHLLCPSPQILCNTLDILKHLLCSSPCPQSDPTLNILKPLIVSQTASLVTGYTNGVYPSSGANDATAALSTDLIRLGTLSLTPYGSIIASPSTSFDLTSFSFGCGQFQANPQAPGVPVGCAISVTGFDISDQQIPEATFSYAPPDLLGSHMVLATLPSTFRGLKNVTLGVAASSLLVPTTLLDIDDVKHCNYS</sequence>
<dbReference type="RefSeq" id="XP_007729506.1">
    <property type="nucleotide sequence ID" value="XM_007731316.1"/>
</dbReference>
<reference evidence="1 2" key="1">
    <citation type="submission" date="2013-03" db="EMBL/GenBank/DDBJ databases">
        <title>The Genome Sequence of Capronia epimyces CBS 606.96.</title>
        <authorList>
            <consortium name="The Broad Institute Genomics Platform"/>
            <person name="Cuomo C."/>
            <person name="de Hoog S."/>
            <person name="Gorbushina A."/>
            <person name="Walker B."/>
            <person name="Young S.K."/>
            <person name="Zeng Q."/>
            <person name="Gargeya S."/>
            <person name="Fitzgerald M."/>
            <person name="Haas B."/>
            <person name="Abouelleil A."/>
            <person name="Allen A.W."/>
            <person name="Alvarado L."/>
            <person name="Arachchi H.M."/>
            <person name="Berlin A.M."/>
            <person name="Chapman S.B."/>
            <person name="Gainer-Dewar J."/>
            <person name="Goldberg J."/>
            <person name="Griggs A."/>
            <person name="Gujja S."/>
            <person name="Hansen M."/>
            <person name="Howarth C."/>
            <person name="Imamovic A."/>
            <person name="Ireland A."/>
            <person name="Larimer J."/>
            <person name="McCowan C."/>
            <person name="Murphy C."/>
            <person name="Pearson M."/>
            <person name="Poon T.W."/>
            <person name="Priest M."/>
            <person name="Roberts A."/>
            <person name="Saif S."/>
            <person name="Shea T."/>
            <person name="Sisk P."/>
            <person name="Sykes S."/>
            <person name="Wortman J."/>
            <person name="Nusbaum C."/>
            <person name="Birren B."/>
        </authorList>
    </citation>
    <scope>NUCLEOTIDE SEQUENCE [LARGE SCALE GENOMIC DNA]</scope>
    <source>
        <strain evidence="1 2">CBS 606.96</strain>
    </source>
</reference>
<dbReference type="OrthoDB" id="4820608at2759"/>
<dbReference type="HOGENOM" id="CLU_1360254_0_0_1"/>
<dbReference type="Proteomes" id="UP000019478">
    <property type="component" value="Unassembled WGS sequence"/>
</dbReference>